<proteinExistence type="predicted"/>
<organism evidence="2 3">
    <name type="scientific">Rossellomorea aquimaris</name>
    <dbReference type="NCBI Taxonomy" id="189382"/>
    <lineage>
        <taxon>Bacteria</taxon>
        <taxon>Bacillati</taxon>
        <taxon>Bacillota</taxon>
        <taxon>Bacilli</taxon>
        <taxon>Bacillales</taxon>
        <taxon>Bacillaceae</taxon>
        <taxon>Rossellomorea</taxon>
    </lineage>
</organism>
<accession>A0A1J6WL14</accession>
<name>A0A1J6WL14_9BACI</name>
<evidence type="ECO:0000313" key="2">
    <source>
        <dbReference type="EMBL" id="OIU68671.1"/>
    </source>
</evidence>
<dbReference type="AlphaFoldDB" id="A0A1J6WL14"/>
<dbReference type="EMBL" id="MINN01000128">
    <property type="protein sequence ID" value="OIU68671.1"/>
    <property type="molecule type" value="Genomic_DNA"/>
</dbReference>
<evidence type="ECO:0000313" key="3">
    <source>
        <dbReference type="Proteomes" id="UP000182062"/>
    </source>
</evidence>
<protein>
    <submittedName>
        <fullName evidence="2">Uncharacterized protein</fullName>
    </submittedName>
</protein>
<keyword evidence="1" id="KW-0175">Coiled coil</keyword>
<keyword evidence="3" id="KW-1185">Reference proteome</keyword>
<reference evidence="2 3" key="1">
    <citation type="submission" date="2016-09" db="EMBL/GenBank/DDBJ databases">
        <title>Bacillus aquimaris SAMM genome sequence reveals colonization and biosurfactant production capacities.</title>
        <authorList>
            <person name="Waghmode S.R."/>
            <person name="Suryavanshi M.V."/>
        </authorList>
    </citation>
    <scope>NUCLEOTIDE SEQUENCE [LARGE SCALE GENOMIC DNA]</scope>
    <source>
        <strain evidence="2 3">SAMM</strain>
    </source>
</reference>
<sequence length="82" mass="9775">MKKIRKGESIMKESKSNFEKNLDEIKQSQLRMEKGQERFQKELAEILSIHSDRIVDHLDNRTEALNKRVYKAEAEIERSSRQ</sequence>
<comment type="caution">
    <text evidence="2">The sequence shown here is derived from an EMBL/GenBank/DDBJ whole genome shotgun (WGS) entry which is preliminary data.</text>
</comment>
<gene>
    <name evidence="2" type="ORF">BHE18_17260</name>
</gene>
<evidence type="ECO:0000256" key="1">
    <source>
        <dbReference type="SAM" id="Coils"/>
    </source>
</evidence>
<dbReference type="Proteomes" id="UP000182062">
    <property type="component" value="Unassembled WGS sequence"/>
</dbReference>
<feature type="coiled-coil region" evidence="1">
    <location>
        <begin position="55"/>
        <end position="82"/>
    </location>
</feature>